<dbReference type="AlphaFoldDB" id="A0A6A3CGD7"/>
<dbReference type="PANTHER" id="PTHR46033">
    <property type="entry name" value="PROTEIN MAIN-LIKE 2"/>
    <property type="match status" value="1"/>
</dbReference>
<dbReference type="Pfam" id="PF10536">
    <property type="entry name" value="PMD"/>
    <property type="match status" value="1"/>
</dbReference>
<dbReference type="EMBL" id="VEPZ02000370">
    <property type="protein sequence ID" value="KAE8726418.1"/>
    <property type="molecule type" value="Genomic_DNA"/>
</dbReference>
<evidence type="ECO:0000256" key="1">
    <source>
        <dbReference type="SAM" id="MobiDB-lite"/>
    </source>
</evidence>
<evidence type="ECO:0000313" key="3">
    <source>
        <dbReference type="EMBL" id="KAE8726418.1"/>
    </source>
</evidence>
<name>A0A6A3CGD7_HIBSY</name>
<evidence type="ECO:0000259" key="2">
    <source>
        <dbReference type="Pfam" id="PF10536"/>
    </source>
</evidence>
<dbReference type="PANTHER" id="PTHR46033:SF80">
    <property type="entry name" value="PROTEIN MAIN-LIKE 2-LIKE"/>
    <property type="match status" value="1"/>
</dbReference>
<accession>A0A6A3CGD7</accession>
<keyword evidence="4" id="KW-1185">Reference proteome</keyword>
<dbReference type="GO" id="GO:0010073">
    <property type="term" value="P:meristem maintenance"/>
    <property type="evidence" value="ECO:0007669"/>
    <property type="project" value="InterPro"/>
</dbReference>
<reference evidence="3" key="1">
    <citation type="submission" date="2019-09" db="EMBL/GenBank/DDBJ databases">
        <title>Draft genome information of white flower Hibiscus syriacus.</title>
        <authorList>
            <person name="Kim Y.-M."/>
        </authorList>
    </citation>
    <scope>NUCLEOTIDE SEQUENCE [LARGE SCALE GENOMIC DNA]</scope>
    <source>
        <strain evidence="3">YM2019G1</strain>
    </source>
</reference>
<protein>
    <recommendedName>
        <fullName evidence="2">Aminotransferase-like plant mobile domain-containing protein</fullName>
    </recommendedName>
</protein>
<organism evidence="3 4">
    <name type="scientific">Hibiscus syriacus</name>
    <name type="common">Rose of Sharon</name>
    <dbReference type="NCBI Taxonomy" id="106335"/>
    <lineage>
        <taxon>Eukaryota</taxon>
        <taxon>Viridiplantae</taxon>
        <taxon>Streptophyta</taxon>
        <taxon>Embryophyta</taxon>
        <taxon>Tracheophyta</taxon>
        <taxon>Spermatophyta</taxon>
        <taxon>Magnoliopsida</taxon>
        <taxon>eudicotyledons</taxon>
        <taxon>Gunneridae</taxon>
        <taxon>Pentapetalae</taxon>
        <taxon>rosids</taxon>
        <taxon>malvids</taxon>
        <taxon>Malvales</taxon>
        <taxon>Malvaceae</taxon>
        <taxon>Malvoideae</taxon>
        <taxon>Hibiscus</taxon>
    </lineage>
</organism>
<dbReference type="InterPro" id="IPR044824">
    <property type="entry name" value="MAIN-like"/>
</dbReference>
<dbReference type="InterPro" id="IPR019557">
    <property type="entry name" value="AminoTfrase-like_pln_mobile"/>
</dbReference>
<comment type="caution">
    <text evidence="3">The sequence shown here is derived from an EMBL/GenBank/DDBJ whole genome shotgun (WGS) entry which is preliminary data.</text>
</comment>
<feature type="domain" description="Aminotransferase-like plant mobile" evidence="2">
    <location>
        <begin position="41"/>
        <end position="175"/>
    </location>
</feature>
<proteinExistence type="predicted"/>
<feature type="region of interest" description="Disordered" evidence="1">
    <location>
        <begin position="236"/>
        <end position="258"/>
    </location>
</feature>
<dbReference type="Proteomes" id="UP000436088">
    <property type="component" value="Unassembled WGS sequence"/>
</dbReference>
<sequence>MDTSLTSYSTRSAVSDSFLMFSSPEKIDSVARLWRKGNGLVNLYSHFQLVQVWVWDRFPGLRPRPNSISRGEPRVARWNRLKVNVPDVKLAMESAGGSFQWRPYVMSIDGWPLSKFYGDEEQHVLIDSRVCLDDEIHSFARCLRGSELVGLGSIEQYLPHRVSMQFGMDQDLPGSLYVPPRLFESDVTSQYRHWWKQSVVAHRDAIKPFLKVPRNRRNMMFQEGKRFAKEIRARKRKMKSENMVTSGASESPVGAQRQPCSTNEVEALAEMKANTKQYAVDAESSDEAKKYKTLDNICKRLSVGQCHKERAYEIWDSEIICDQTLDNTPMSQRMQIQSKNQKDWSQMMSRANQISKMDKGVDTTDLFTLSLEHETRICRLEKGFAKLKK</sequence>
<gene>
    <name evidence="3" type="ORF">F3Y22_tig00006992pilonHSYRG00059</name>
</gene>
<evidence type="ECO:0000313" key="4">
    <source>
        <dbReference type="Proteomes" id="UP000436088"/>
    </source>
</evidence>